<dbReference type="AlphaFoldDB" id="B1ZDW3"/>
<dbReference type="KEGG" id="mpo:Mpop_4250"/>
<dbReference type="GO" id="GO:0016757">
    <property type="term" value="F:glycosyltransferase activity"/>
    <property type="evidence" value="ECO:0007669"/>
    <property type="project" value="UniProtKB-KW"/>
</dbReference>
<dbReference type="Proteomes" id="UP000007136">
    <property type="component" value="Chromosome"/>
</dbReference>
<evidence type="ECO:0000259" key="4">
    <source>
        <dbReference type="Pfam" id="PF04577"/>
    </source>
</evidence>
<dbReference type="HOGENOM" id="CLU_692248_0_0_5"/>
<dbReference type="eggNOG" id="COG4421">
    <property type="taxonomic scope" value="Bacteria"/>
</dbReference>
<gene>
    <name evidence="5" type="ordered locus">Mpop_4250</name>
</gene>
<dbReference type="InterPro" id="IPR049625">
    <property type="entry name" value="Glyco_transf_61_cat"/>
</dbReference>
<dbReference type="PANTHER" id="PTHR20961">
    <property type="entry name" value="GLYCOSYLTRANSFERASE"/>
    <property type="match status" value="1"/>
</dbReference>
<feature type="domain" description="Glycosyltransferase 61 catalytic" evidence="4">
    <location>
        <begin position="157"/>
        <end position="335"/>
    </location>
</feature>
<evidence type="ECO:0000313" key="5">
    <source>
        <dbReference type="EMBL" id="ACB82356.1"/>
    </source>
</evidence>
<keyword evidence="2" id="KW-0808">Transferase</keyword>
<sequence>MGASHTEGTPSKQMSALPVDHLRARRAPWAADLIGFEGRKLIAGEVPLTLPEMRCVNAEILSQDALASYTKLNANREKLVPSISAYALEDVILLPHGALLVDGNFVEEPLSRIPQDDFMKEVSAYYNALDERGRGDESVSTMRTPLIVIEQPGMFNYGHVLVEMLPKLIPFLSDLRSGNVKIALQSKYVNYTHILGLFNFLGIKQKSIVWFDISGDSEWDFVRVPRLIYVSPISRHLHPSYKAPWGIETLSRITSGIKPKVQRRIFISRKDAYNRFLVNEDQIFSIFEKLGYERLCTGAMPFEEQVALFKGATHIAGVYGASLTNVVFCGPGAKMLMLCPSNSIDPFYWELASERGVSYVHVAGRPVEGQEGERNCDFHVDEKDLRSIIGEFDADVDH</sequence>
<keyword evidence="1" id="KW-0328">Glycosyltransferase</keyword>
<evidence type="ECO:0000256" key="2">
    <source>
        <dbReference type="ARBA" id="ARBA00022679"/>
    </source>
</evidence>
<evidence type="ECO:0000256" key="3">
    <source>
        <dbReference type="ARBA" id="ARBA00023180"/>
    </source>
</evidence>
<protein>
    <submittedName>
        <fullName evidence="5">Capsular polysaccharide biosynthesis protein-like protein</fullName>
    </submittedName>
</protein>
<evidence type="ECO:0000313" key="6">
    <source>
        <dbReference type="Proteomes" id="UP000007136"/>
    </source>
</evidence>
<proteinExistence type="predicted"/>
<dbReference type="InterPro" id="IPR007657">
    <property type="entry name" value="Glycosyltransferase_61"/>
</dbReference>
<name>B1ZDW3_METPB</name>
<organism evidence="5 6">
    <name type="scientific">Methylorubrum populi (strain ATCC BAA-705 / NCIMB 13946 / BJ001)</name>
    <name type="common">Methylobacterium populi</name>
    <dbReference type="NCBI Taxonomy" id="441620"/>
    <lineage>
        <taxon>Bacteria</taxon>
        <taxon>Pseudomonadati</taxon>
        <taxon>Pseudomonadota</taxon>
        <taxon>Alphaproteobacteria</taxon>
        <taxon>Hyphomicrobiales</taxon>
        <taxon>Methylobacteriaceae</taxon>
        <taxon>Methylorubrum</taxon>
    </lineage>
</organism>
<reference evidence="5" key="1">
    <citation type="submission" date="2008-04" db="EMBL/GenBank/DDBJ databases">
        <title>Complete sequence of chromosome of Methylobacterium populi BJ001.</title>
        <authorList>
            <consortium name="US DOE Joint Genome Institute"/>
            <person name="Copeland A."/>
            <person name="Lucas S."/>
            <person name="Lapidus A."/>
            <person name="Glavina del Rio T."/>
            <person name="Dalin E."/>
            <person name="Tice H."/>
            <person name="Bruce D."/>
            <person name="Goodwin L."/>
            <person name="Pitluck S."/>
            <person name="Chertkov O."/>
            <person name="Brettin T."/>
            <person name="Detter J.C."/>
            <person name="Han C."/>
            <person name="Kuske C.R."/>
            <person name="Schmutz J."/>
            <person name="Larimer F."/>
            <person name="Land M."/>
            <person name="Hauser L."/>
            <person name="Kyrpides N."/>
            <person name="Mikhailova N."/>
            <person name="Marx C."/>
            <person name="Richardson P."/>
        </authorList>
    </citation>
    <scope>NUCLEOTIDE SEQUENCE [LARGE SCALE GENOMIC DNA]</scope>
    <source>
        <strain evidence="5">BJ001</strain>
    </source>
</reference>
<keyword evidence="3" id="KW-0325">Glycoprotein</keyword>
<dbReference type="EMBL" id="CP001029">
    <property type="protein sequence ID" value="ACB82356.1"/>
    <property type="molecule type" value="Genomic_DNA"/>
</dbReference>
<dbReference type="Pfam" id="PF04577">
    <property type="entry name" value="Glyco_transf_61"/>
    <property type="match status" value="1"/>
</dbReference>
<accession>B1ZDW3</accession>
<evidence type="ECO:0000256" key="1">
    <source>
        <dbReference type="ARBA" id="ARBA00022676"/>
    </source>
</evidence>